<organism evidence="2 3">
    <name type="scientific">Polypedilum vanderplanki</name>
    <name type="common">Sleeping chironomid midge</name>
    <dbReference type="NCBI Taxonomy" id="319348"/>
    <lineage>
        <taxon>Eukaryota</taxon>
        <taxon>Metazoa</taxon>
        <taxon>Ecdysozoa</taxon>
        <taxon>Arthropoda</taxon>
        <taxon>Hexapoda</taxon>
        <taxon>Insecta</taxon>
        <taxon>Pterygota</taxon>
        <taxon>Neoptera</taxon>
        <taxon>Endopterygota</taxon>
        <taxon>Diptera</taxon>
        <taxon>Nematocera</taxon>
        <taxon>Chironomoidea</taxon>
        <taxon>Chironomidae</taxon>
        <taxon>Chironominae</taxon>
        <taxon>Polypedilum</taxon>
        <taxon>Polypedilum</taxon>
    </lineage>
</organism>
<comment type="caution">
    <text evidence="2">The sequence shown here is derived from an EMBL/GenBank/DDBJ whole genome shotgun (WGS) entry which is preliminary data.</text>
</comment>
<dbReference type="InterPro" id="IPR027831">
    <property type="entry name" value="DUF4485"/>
</dbReference>
<reference evidence="2" key="1">
    <citation type="submission" date="2021-03" db="EMBL/GenBank/DDBJ databases">
        <title>Chromosome level genome of the anhydrobiotic midge Polypedilum vanderplanki.</title>
        <authorList>
            <person name="Yoshida Y."/>
            <person name="Kikawada T."/>
            <person name="Gusev O."/>
        </authorList>
    </citation>
    <scope>NUCLEOTIDE SEQUENCE</scope>
    <source>
        <strain evidence="2">NIAS01</strain>
        <tissue evidence="2">Whole body or cell culture</tissue>
    </source>
</reference>
<dbReference type="EMBL" id="JADBJN010000002">
    <property type="protein sequence ID" value="KAG5677881.1"/>
    <property type="molecule type" value="Genomic_DNA"/>
</dbReference>
<gene>
    <name evidence="2" type="ORF">PVAND_007598</name>
</gene>
<sequence length="370" mass="41822">MASTSINLNRTMMAKVPNQNDIKKNDEIEVEYNYYVTLVRQMLLPMSDDERTKIAKWIHFLVNPLNSAQPLELREKRNQYLFIICCGLLTGNINSFLKIARAKHLKVDKMKKSKNVKVAGTQIGVNAPPQKSVIADEHGFPQSLAVAINPLKLTTIDDVFERAEWQHCRFWEIRLQNAKEAEAALIKSSKSRVQSTKKGNDKNDCVVHGPNAECPQDLVNSKVGKCLDKQFEYLLALAESYKDLLRHDESKLNRVNLWLQKLSKIDSSKCVYMKGIRNDYIMVLIGYLVHAELKGPFEDLPAANLQPLTEAVATYIKKRKNESNDKSKVPLNPAGDTIEAFMNGMPTIEEGAFALLSLSGNVFSMKPTRQ</sequence>
<evidence type="ECO:0000313" key="2">
    <source>
        <dbReference type="EMBL" id="KAG5677881.1"/>
    </source>
</evidence>
<accession>A0A9J6C722</accession>
<dbReference type="Proteomes" id="UP001107558">
    <property type="component" value="Chromosome 2"/>
</dbReference>
<feature type="domain" description="DUF4485" evidence="1">
    <location>
        <begin position="227"/>
        <end position="310"/>
    </location>
</feature>
<keyword evidence="3" id="KW-1185">Reference proteome</keyword>
<evidence type="ECO:0000313" key="3">
    <source>
        <dbReference type="Proteomes" id="UP001107558"/>
    </source>
</evidence>
<evidence type="ECO:0000259" key="1">
    <source>
        <dbReference type="Pfam" id="PF14846"/>
    </source>
</evidence>
<proteinExistence type="predicted"/>
<dbReference type="Pfam" id="PF14846">
    <property type="entry name" value="DUF4485"/>
    <property type="match status" value="1"/>
</dbReference>
<dbReference type="OrthoDB" id="8196012at2759"/>
<dbReference type="AlphaFoldDB" id="A0A9J6C722"/>
<name>A0A9J6C722_POLVA</name>
<protein>
    <recommendedName>
        <fullName evidence="1">DUF4485 domain-containing protein</fullName>
    </recommendedName>
</protein>